<evidence type="ECO:0000256" key="3">
    <source>
        <dbReference type="ARBA" id="ARBA00022679"/>
    </source>
</evidence>
<dbReference type="Proteomes" id="UP001432180">
    <property type="component" value="Chromosome"/>
</dbReference>
<dbReference type="PANTHER" id="PTHR43369">
    <property type="entry name" value="PHOSPHORIBOSYLGLYCINAMIDE FORMYLTRANSFERASE"/>
    <property type="match status" value="1"/>
</dbReference>
<dbReference type="InterPro" id="IPR002376">
    <property type="entry name" value="Formyl_transf_N"/>
</dbReference>
<evidence type="ECO:0000313" key="7">
    <source>
        <dbReference type="Proteomes" id="UP001432180"/>
    </source>
</evidence>
<dbReference type="EC" id="2.1.2.2" evidence="2"/>
<reference evidence="6 7" key="1">
    <citation type="journal article" date="2023" name="Microorganisms">
        <title>Thiorhodovibrio frisius and Trv. litoralis spp. nov., Two Novel Members from a Clade of Fastidious Purple Sulfur Bacteria That Exhibit Unique Red-Shifted Light-Harvesting Capabilities.</title>
        <authorList>
            <person name="Methner A."/>
            <person name="Kuzyk S.B."/>
            <person name="Petersen J."/>
            <person name="Bauer S."/>
            <person name="Brinkmann H."/>
            <person name="Sichau K."/>
            <person name="Wanner G."/>
            <person name="Wolf J."/>
            <person name="Neumann-Schaal M."/>
            <person name="Henke P."/>
            <person name="Tank M."/>
            <person name="Sproer C."/>
            <person name="Bunk B."/>
            <person name="Overmann J."/>
        </authorList>
    </citation>
    <scope>NUCLEOTIDE SEQUENCE [LARGE SCALE GENOMIC DNA]</scope>
    <source>
        <strain evidence="6 7">DSM 6702</strain>
    </source>
</reference>
<dbReference type="PANTHER" id="PTHR43369:SF2">
    <property type="entry name" value="PHOSPHORIBOSYLGLYCINAMIDE FORMYLTRANSFERASE"/>
    <property type="match status" value="1"/>
</dbReference>
<evidence type="ECO:0000313" key="6">
    <source>
        <dbReference type="EMBL" id="WPL18307.1"/>
    </source>
</evidence>
<protein>
    <recommendedName>
        <fullName evidence="2">phosphoribosylglycinamide formyltransferase 1</fullName>
        <ecNumber evidence="2">2.1.2.2</ecNumber>
    </recommendedName>
</protein>
<gene>
    <name evidence="6" type="primary">purN_2</name>
    <name evidence="6" type="ORF">Thiowin_03377</name>
</gene>
<evidence type="ECO:0000256" key="2">
    <source>
        <dbReference type="ARBA" id="ARBA00012254"/>
    </source>
</evidence>
<sequence>MRFALLSSTNASVVRKVFALTNRNEFNIDLVISDRNCGALELAKENGIDFFVTESISGIFLSNEILKELDHKEIDYVYVFFTKILCGNLINNYKEKLINFHPSILPACPGLNGFENTISSGALIAGSTVHFIDSGVDTGKIILQTITSTLGKTKSQIRHEIFAQQCASLLDVHMRLLNDSLLFGNAQPQKTINNGFIPGISEKALKIHGQVASCAPPVEHAYTQ</sequence>
<dbReference type="Pfam" id="PF00551">
    <property type="entry name" value="Formyl_trans_N"/>
    <property type="match status" value="1"/>
</dbReference>
<feature type="domain" description="Formyl transferase N-terminal" evidence="5">
    <location>
        <begin position="1"/>
        <end position="150"/>
    </location>
</feature>
<dbReference type="SUPFAM" id="SSF53328">
    <property type="entry name" value="Formyltransferase"/>
    <property type="match status" value="1"/>
</dbReference>
<dbReference type="EMBL" id="CP121472">
    <property type="protein sequence ID" value="WPL18307.1"/>
    <property type="molecule type" value="Genomic_DNA"/>
</dbReference>
<comment type="pathway">
    <text evidence="1">Purine metabolism; IMP biosynthesis via de novo pathway; N(2)-formyl-N(1)-(5-phospho-D-ribosyl)glycinamide from N(1)-(5-phospho-D-ribosyl)glycinamide (10-formyl THF route): step 1/1.</text>
</comment>
<dbReference type="Gene3D" id="3.40.50.170">
    <property type="entry name" value="Formyl transferase, N-terminal domain"/>
    <property type="match status" value="1"/>
</dbReference>
<keyword evidence="3 6" id="KW-0808">Transferase</keyword>
<evidence type="ECO:0000259" key="5">
    <source>
        <dbReference type="Pfam" id="PF00551"/>
    </source>
</evidence>
<keyword evidence="4" id="KW-0658">Purine biosynthesis</keyword>
<evidence type="ECO:0000256" key="4">
    <source>
        <dbReference type="ARBA" id="ARBA00022755"/>
    </source>
</evidence>
<keyword evidence="7" id="KW-1185">Reference proteome</keyword>
<dbReference type="GO" id="GO:0004644">
    <property type="term" value="F:phosphoribosylglycinamide formyltransferase activity"/>
    <property type="evidence" value="ECO:0007669"/>
    <property type="project" value="UniProtKB-EC"/>
</dbReference>
<dbReference type="RefSeq" id="WP_328984075.1">
    <property type="nucleotide sequence ID" value="NZ_CP121472.1"/>
</dbReference>
<name>A0ABZ0SCW1_9GAMM</name>
<dbReference type="InterPro" id="IPR036477">
    <property type="entry name" value="Formyl_transf_N_sf"/>
</dbReference>
<proteinExistence type="predicted"/>
<evidence type="ECO:0000256" key="1">
    <source>
        <dbReference type="ARBA" id="ARBA00005054"/>
    </source>
</evidence>
<organism evidence="6 7">
    <name type="scientific">Thiorhodovibrio winogradskyi</name>
    <dbReference type="NCBI Taxonomy" id="77007"/>
    <lineage>
        <taxon>Bacteria</taxon>
        <taxon>Pseudomonadati</taxon>
        <taxon>Pseudomonadota</taxon>
        <taxon>Gammaproteobacteria</taxon>
        <taxon>Chromatiales</taxon>
        <taxon>Chromatiaceae</taxon>
        <taxon>Thiorhodovibrio</taxon>
    </lineage>
</organism>
<accession>A0ABZ0SCW1</accession>